<dbReference type="AlphaFoldDB" id="A0A5B7DDJ1"/>
<evidence type="ECO:0000313" key="2">
    <source>
        <dbReference type="Proteomes" id="UP000324222"/>
    </source>
</evidence>
<evidence type="ECO:0000313" key="1">
    <source>
        <dbReference type="EMBL" id="MPC19299.1"/>
    </source>
</evidence>
<gene>
    <name evidence="1" type="ORF">E2C01_012211</name>
</gene>
<keyword evidence="2" id="KW-1185">Reference proteome</keyword>
<comment type="caution">
    <text evidence="1">The sequence shown here is derived from an EMBL/GenBank/DDBJ whole genome shotgun (WGS) entry which is preliminary data.</text>
</comment>
<accession>A0A5B7DDJ1</accession>
<organism evidence="1 2">
    <name type="scientific">Portunus trituberculatus</name>
    <name type="common">Swimming crab</name>
    <name type="synonym">Neptunus trituberculatus</name>
    <dbReference type="NCBI Taxonomy" id="210409"/>
    <lineage>
        <taxon>Eukaryota</taxon>
        <taxon>Metazoa</taxon>
        <taxon>Ecdysozoa</taxon>
        <taxon>Arthropoda</taxon>
        <taxon>Crustacea</taxon>
        <taxon>Multicrustacea</taxon>
        <taxon>Malacostraca</taxon>
        <taxon>Eumalacostraca</taxon>
        <taxon>Eucarida</taxon>
        <taxon>Decapoda</taxon>
        <taxon>Pleocyemata</taxon>
        <taxon>Brachyura</taxon>
        <taxon>Eubrachyura</taxon>
        <taxon>Portunoidea</taxon>
        <taxon>Portunidae</taxon>
        <taxon>Portuninae</taxon>
        <taxon>Portunus</taxon>
    </lineage>
</organism>
<reference evidence="1 2" key="1">
    <citation type="submission" date="2019-05" db="EMBL/GenBank/DDBJ databases">
        <title>Another draft genome of Portunus trituberculatus and its Hox gene families provides insights of decapod evolution.</title>
        <authorList>
            <person name="Jeong J.-H."/>
            <person name="Song I."/>
            <person name="Kim S."/>
            <person name="Choi T."/>
            <person name="Kim D."/>
            <person name="Ryu S."/>
            <person name="Kim W."/>
        </authorList>
    </citation>
    <scope>NUCLEOTIDE SEQUENCE [LARGE SCALE GENOMIC DNA]</scope>
    <source>
        <tissue evidence="1">Muscle</tissue>
    </source>
</reference>
<protein>
    <submittedName>
        <fullName evidence="1">Uncharacterized protein</fullName>
    </submittedName>
</protein>
<sequence>MFYEINCSAGLAEMFLFFTLSYFLLRWLEEVAGAEKPLPLTLLLLECRVFHLYHCFLFLAPGFPSQPAHGAPPHPSLSRPLFRGVIIYLLGSRDLRPSLGNDRAPLKTASVVCRQAHHAQPCFLHGRCSSWPADHWTSLSSRYTHHILSNNPQRLQ</sequence>
<name>A0A5B7DDJ1_PORTR</name>
<dbReference type="Proteomes" id="UP000324222">
    <property type="component" value="Unassembled WGS sequence"/>
</dbReference>
<dbReference type="EMBL" id="VSRR010000759">
    <property type="protein sequence ID" value="MPC19299.1"/>
    <property type="molecule type" value="Genomic_DNA"/>
</dbReference>
<proteinExistence type="predicted"/>